<reference evidence="3" key="1">
    <citation type="journal article" date="2019" name="Int. J. Syst. Evol. Microbiol.">
        <title>The Global Catalogue of Microorganisms (GCM) 10K type strain sequencing project: providing services to taxonomists for standard genome sequencing and annotation.</title>
        <authorList>
            <consortium name="The Broad Institute Genomics Platform"/>
            <consortium name="The Broad Institute Genome Sequencing Center for Infectious Disease"/>
            <person name="Wu L."/>
            <person name="Ma J."/>
        </authorList>
    </citation>
    <scope>NUCLEOTIDE SEQUENCE [LARGE SCALE GENOMIC DNA]</scope>
    <source>
        <strain evidence="3">XZYJ18</strain>
    </source>
</reference>
<accession>A0ABV9ZND0</accession>
<sequence length="66" mass="6845">MFSALGLTTMRGCVIGWVISAVLLVAGLFFVFSPNSVLGIILFTVGAVGVVTVALAVLRVRKGQAH</sequence>
<keyword evidence="1" id="KW-1133">Transmembrane helix</keyword>
<proteinExistence type="predicted"/>
<keyword evidence="1" id="KW-0472">Membrane</keyword>
<evidence type="ECO:0000256" key="1">
    <source>
        <dbReference type="SAM" id="Phobius"/>
    </source>
</evidence>
<evidence type="ECO:0000313" key="2">
    <source>
        <dbReference type="EMBL" id="MFC5140969.1"/>
    </source>
</evidence>
<dbReference type="RefSeq" id="WP_378023128.1">
    <property type="nucleotide sequence ID" value="NZ_JBHSKG010000013.1"/>
</dbReference>
<keyword evidence="1" id="KW-0812">Transmembrane</keyword>
<name>A0ABV9ZND0_9PSEU</name>
<organism evidence="2 3">
    <name type="scientific">Actinomycetospora rhizophila</name>
    <dbReference type="NCBI Taxonomy" id="1416876"/>
    <lineage>
        <taxon>Bacteria</taxon>
        <taxon>Bacillati</taxon>
        <taxon>Actinomycetota</taxon>
        <taxon>Actinomycetes</taxon>
        <taxon>Pseudonocardiales</taxon>
        <taxon>Pseudonocardiaceae</taxon>
        <taxon>Actinomycetospora</taxon>
    </lineage>
</organism>
<comment type="caution">
    <text evidence="2">The sequence shown here is derived from an EMBL/GenBank/DDBJ whole genome shotgun (WGS) entry which is preliminary data.</text>
</comment>
<evidence type="ECO:0000313" key="3">
    <source>
        <dbReference type="Proteomes" id="UP001596175"/>
    </source>
</evidence>
<dbReference type="EMBL" id="JBHSKG010000013">
    <property type="protein sequence ID" value="MFC5140969.1"/>
    <property type="molecule type" value="Genomic_DNA"/>
</dbReference>
<dbReference type="Proteomes" id="UP001596175">
    <property type="component" value="Unassembled WGS sequence"/>
</dbReference>
<gene>
    <name evidence="2" type="ORF">ACFPK1_22225</name>
</gene>
<protein>
    <submittedName>
        <fullName evidence="2">Uncharacterized protein</fullName>
    </submittedName>
</protein>
<feature type="transmembrane region" description="Helical" evidence="1">
    <location>
        <begin position="38"/>
        <end position="58"/>
    </location>
</feature>
<keyword evidence="3" id="KW-1185">Reference proteome</keyword>
<feature type="transmembrane region" description="Helical" evidence="1">
    <location>
        <begin position="12"/>
        <end position="32"/>
    </location>
</feature>